<dbReference type="GO" id="GO:0000271">
    <property type="term" value="P:polysaccharide biosynthetic process"/>
    <property type="evidence" value="ECO:0007669"/>
    <property type="project" value="TreeGrafter"/>
</dbReference>
<proteinExistence type="predicted"/>
<dbReference type="InterPro" id="IPR043968">
    <property type="entry name" value="SGNH"/>
</dbReference>
<dbReference type="PANTHER" id="PTHR23028">
    <property type="entry name" value="ACETYLTRANSFERASE"/>
    <property type="match status" value="1"/>
</dbReference>
<dbReference type="InterPro" id="IPR050879">
    <property type="entry name" value="Acyltransferase_3"/>
</dbReference>
<dbReference type="GO" id="GO:0016020">
    <property type="term" value="C:membrane"/>
    <property type="evidence" value="ECO:0007669"/>
    <property type="project" value="TreeGrafter"/>
</dbReference>
<organism evidence="2 3">
    <name type="scientific">Cylicocyclus nassatus</name>
    <name type="common">Nematode worm</name>
    <dbReference type="NCBI Taxonomy" id="53992"/>
    <lineage>
        <taxon>Eukaryota</taxon>
        <taxon>Metazoa</taxon>
        <taxon>Ecdysozoa</taxon>
        <taxon>Nematoda</taxon>
        <taxon>Chromadorea</taxon>
        <taxon>Rhabditida</taxon>
        <taxon>Rhabditina</taxon>
        <taxon>Rhabditomorpha</taxon>
        <taxon>Strongyloidea</taxon>
        <taxon>Strongylidae</taxon>
        <taxon>Cylicocyclus</taxon>
    </lineage>
</organism>
<feature type="domain" description="SGNH" evidence="1">
    <location>
        <begin position="20"/>
        <end position="165"/>
    </location>
</feature>
<evidence type="ECO:0000259" key="1">
    <source>
        <dbReference type="Pfam" id="PF19040"/>
    </source>
</evidence>
<dbReference type="PANTHER" id="PTHR23028:SF53">
    <property type="entry name" value="ACYL_TRANSF_3 DOMAIN-CONTAINING PROTEIN"/>
    <property type="match status" value="1"/>
</dbReference>
<evidence type="ECO:0000313" key="2">
    <source>
        <dbReference type="EMBL" id="CAJ0605609.1"/>
    </source>
</evidence>
<dbReference type="AlphaFoldDB" id="A0AA36H8H5"/>
<gene>
    <name evidence="2" type="ORF">CYNAS_LOCUS17592</name>
</gene>
<keyword evidence="3" id="KW-1185">Reference proteome</keyword>
<dbReference type="Pfam" id="PF19040">
    <property type="entry name" value="SGNH"/>
    <property type="match status" value="1"/>
</dbReference>
<dbReference type="Proteomes" id="UP001176961">
    <property type="component" value="Unassembled WGS sequence"/>
</dbReference>
<sequence>MRQLNAAEAEDAQHMWHKECKYSRRFANITPPFGFCEMKNGNGRIDMLVAGNSFACNQGDVIYKAFKRYARQFNIFCLPRYEMFYPNCPIPFNFTHIVKELKPEVVFMIDRAVITKAPLNVSKPIDEDRAFGLFMKTLILLEKTTRKVYILQALPSCKLGCAHRAVNYLQKGRPLNTMKASLLKCTMMYKGTCRSPRQKADRERREPKYRASPKIVPVGTIKVAAFRSFKHVKFEKVLLDLLEDVTIDSCVRRIRLPFTSCKKSQQSNVAESNMLYRSPIVTLQSGSVLKDGLIEKDEFFFFARHRIWEIGKRCKNCEIVDYMPELVDKKGHYLGYNPETNLMYLNCNNHFNTFGKQRIQIVFDELAKKFTMFTDG</sequence>
<accession>A0AA36H8H5</accession>
<reference evidence="2" key="1">
    <citation type="submission" date="2023-07" db="EMBL/GenBank/DDBJ databases">
        <authorList>
            <consortium name="CYATHOMIX"/>
        </authorList>
    </citation>
    <scope>NUCLEOTIDE SEQUENCE</scope>
    <source>
        <strain evidence="2">N/A</strain>
    </source>
</reference>
<evidence type="ECO:0000313" key="3">
    <source>
        <dbReference type="Proteomes" id="UP001176961"/>
    </source>
</evidence>
<name>A0AA36H8H5_CYLNA</name>
<protein>
    <recommendedName>
        <fullName evidence="1">SGNH domain-containing protein</fullName>
    </recommendedName>
</protein>
<comment type="caution">
    <text evidence="2">The sequence shown here is derived from an EMBL/GenBank/DDBJ whole genome shotgun (WGS) entry which is preliminary data.</text>
</comment>
<dbReference type="EMBL" id="CATQJL010000316">
    <property type="protein sequence ID" value="CAJ0605609.1"/>
    <property type="molecule type" value="Genomic_DNA"/>
</dbReference>